<evidence type="ECO:0000256" key="2">
    <source>
        <dbReference type="ARBA" id="ARBA00010066"/>
    </source>
</evidence>
<evidence type="ECO:0000313" key="7">
    <source>
        <dbReference type="Proteomes" id="UP001386955"/>
    </source>
</evidence>
<gene>
    <name evidence="6" type="ORF">VNO78_16084</name>
</gene>
<dbReference type="AlphaFoldDB" id="A0AAN9SG37"/>
<evidence type="ECO:0000256" key="5">
    <source>
        <dbReference type="ARBA" id="ARBA00023065"/>
    </source>
</evidence>
<keyword evidence="7" id="KW-1185">Reference proteome</keyword>
<keyword evidence="4" id="KW-0375">Hydrogen ion transport</keyword>
<dbReference type="Proteomes" id="UP001386955">
    <property type="component" value="Unassembled WGS sequence"/>
</dbReference>
<dbReference type="Gene3D" id="1.20.5.2950">
    <property type="match status" value="1"/>
</dbReference>
<dbReference type="PANTHER" id="PTHR12713:SF11">
    <property type="entry name" value="V-TYPE PROTON ATPASE SUBUNIT G"/>
    <property type="match status" value="1"/>
</dbReference>
<reference evidence="6 7" key="1">
    <citation type="submission" date="2024-01" db="EMBL/GenBank/DDBJ databases">
        <title>The genomes of 5 underutilized Papilionoideae crops provide insights into root nodulation and disease resistanc.</title>
        <authorList>
            <person name="Jiang F."/>
        </authorList>
    </citation>
    <scope>NUCLEOTIDE SEQUENCE [LARGE SCALE GENOMIC DNA]</scope>
    <source>
        <strain evidence="6">DUOXIRENSHENG_FW03</strain>
        <tissue evidence="6">Leaves</tissue>
    </source>
</reference>
<dbReference type="GO" id="GO:0046961">
    <property type="term" value="F:proton-transporting ATPase activity, rotational mechanism"/>
    <property type="evidence" value="ECO:0007669"/>
    <property type="project" value="InterPro"/>
</dbReference>
<dbReference type="InterPro" id="IPR005124">
    <property type="entry name" value="V-ATPase_G"/>
</dbReference>
<protein>
    <submittedName>
        <fullName evidence="6">Uncharacterized protein</fullName>
    </submittedName>
</protein>
<organism evidence="6 7">
    <name type="scientific">Psophocarpus tetragonolobus</name>
    <name type="common">Winged bean</name>
    <name type="synonym">Dolichos tetragonolobus</name>
    <dbReference type="NCBI Taxonomy" id="3891"/>
    <lineage>
        <taxon>Eukaryota</taxon>
        <taxon>Viridiplantae</taxon>
        <taxon>Streptophyta</taxon>
        <taxon>Embryophyta</taxon>
        <taxon>Tracheophyta</taxon>
        <taxon>Spermatophyta</taxon>
        <taxon>Magnoliopsida</taxon>
        <taxon>eudicotyledons</taxon>
        <taxon>Gunneridae</taxon>
        <taxon>Pentapetalae</taxon>
        <taxon>rosids</taxon>
        <taxon>fabids</taxon>
        <taxon>Fabales</taxon>
        <taxon>Fabaceae</taxon>
        <taxon>Papilionoideae</taxon>
        <taxon>50 kb inversion clade</taxon>
        <taxon>NPAAA clade</taxon>
        <taxon>indigoferoid/millettioid clade</taxon>
        <taxon>Phaseoleae</taxon>
        <taxon>Psophocarpus</taxon>
    </lineage>
</organism>
<evidence type="ECO:0000256" key="3">
    <source>
        <dbReference type="ARBA" id="ARBA00022448"/>
    </source>
</evidence>
<evidence type="ECO:0000256" key="4">
    <source>
        <dbReference type="ARBA" id="ARBA00022781"/>
    </source>
</evidence>
<dbReference type="GO" id="GO:0000221">
    <property type="term" value="C:vacuolar proton-transporting V-type ATPase, V1 domain"/>
    <property type="evidence" value="ECO:0007669"/>
    <property type="project" value="TreeGrafter"/>
</dbReference>
<sequence length="129" mass="14189">MWMVIWLVMTIAAEVFFSSVVYRTRVVLIVSRIWTVRGTVKGIGNVGGIDNSVIVSSTGSVTAMLGFLVHALLKDLVHKAISDTLSTGANVKRHEQETEEKIHHLKYEAATISDDVVAMVLKHVTTVKN</sequence>
<dbReference type="EMBL" id="JAYMYS010000004">
    <property type="protein sequence ID" value="KAK7395525.1"/>
    <property type="molecule type" value="Genomic_DNA"/>
</dbReference>
<accession>A0AAN9SG37</accession>
<dbReference type="PANTHER" id="PTHR12713">
    <property type="entry name" value="VACUOLAR ATP SYNTHASE SUBUNIT G"/>
    <property type="match status" value="1"/>
</dbReference>
<dbReference type="GO" id="GO:0016887">
    <property type="term" value="F:ATP hydrolysis activity"/>
    <property type="evidence" value="ECO:0007669"/>
    <property type="project" value="TreeGrafter"/>
</dbReference>
<comment type="function">
    <text evidence="1">Catalytic subunit of the peripheral V1 complex of vacuolar ATPase (V-ATPase). V-ATPase is responsible for acidifying a variety of intracellular compartments in eukaryotic cells.</text>
</comment>
<name>A0AAN9SG37_PSOTE</name>
<evidence type="ECO:0000313" key="6">
    <source>
        <dbReference type="EMBL" id="KAK7395525.1"/>
    </source>
</evidence>
<keyword evidence="5" id="KW-0406">Ion transport</keyword>
<evidence type="ECO:0000256" key="1">
    <source>
        <dbReference type="ARBA" id="ARBA00003847"/>
    </source>
</evidence>
<keyword evidence="3" id="KW-0813">Transport</keyword>
<comment type="caution">
    <text evidence="6">The sequence shown here is derived from an EMBL/GenBank/DDBJ whole genome shotgun (WGS) entry which is preliminary data.</text>
</comment>
<comment type="similarity">
    <text evidence="2">Belongs to the V-ATPase G subunit family.</text>
</comment>
<proteinExistence type="inferred from homology"/>